<dbReference type="GO" id="GO:0005975">
    <property type="term" value="P:carbohydrate metabolic process"/>
    <property type="evidence" value="ECO:0007669"/>
    <property type="project" value="InterPro"/>
</dbReference>
<dbReference type="RefSeq" id="WP_129603612.1">
    <property type="nucleotide sequence ID" value="NZ_SBLB01000006.1"/>
</dbReference>
<organism evidence="3 4">
    <name type="scientific">Spirosoma sordidisoli</name>
    <dbReference type="NCBI Taxonomy" id="2502893"/>
    <lineage>
        <taxon>Bacteria</taxon>
        <taxon>Pseudomonadati</taxon>
        <taxon>Bacteroidota</taxon>
        <taxon>Cytophagia</taxon>
        <taxon>Cytophagales</taxon>
        <taxon>Cytophagaceae</taxon>
        <taxon>Spirosoma</taxon>
    </lineage>
</organism>
<dbReference type="InterPro" id="IPR045857">
    <property type="entry name" value="O16G_dom_2"/>
</dbReference>
<feature type="domain" description="Glycosyl hydrolase family 13 catalytic" evidence="2">
    <location>
        <begin position="44"/>
        <end position="179"/>
    </location>
</feature>
<dbReference type="Gene3D" id="3.90.400.10">
    <property type="entry name" value="Oligo-1,6-glucosidase, Domain 2"/>
    <property type="match status" value="1"/>
</dbReference>
<dbReference type="Proteomes" id="UP000290407">
    <property type="component" value="Unassembled WGS sequence"/>
</dbReference>
<evidence type="ECO:0000259" key="2">
    <source>
        <dbReference type="SMART" id="SM00642"/>
    </source>
</evidence>
<dbReference type="SUPFAM" id="SSF51445">
    <property type="entry name" value="(Trans)glycosidases"/>
    <property type="match status" value="1"/>
</dbReference>
<evidence type="ECO:0000256" key="1">
    <source>
        <dbReference type="SAM" id="SignalP"/>
    </source>
</evidence>
<dbReference type="Gene3D" id="3.20.20.80">
    <property type="entry name" value="Glycosidases"/>
    <property type="match status" value="1"/>
</dbReference>
<dbReference type="InterPro" id="IPR017853">
    <property type="entry name" value="GH"/>
</dbReference>
<gene>
    <name evidence="3" type="ORF">EQG79_20505</name>
</gene>
<evidence type="ECO:0000313" key="4">
    <source>
        <dbReference type="Proteomes" id="UP000290407"/>
    </source>
</evidence>
<feature type="chain" id="PRO_5020258635" description="Glycosyl hydrolase family 13 catalytic domain-containing protein" evidence="1">
    <location>
        <begin position="23"/>
        <end position="180"/>
    </location>
</feature>
<dbReference type="PANTHER" id="PTHR10357:SF219">
    <property type="entry name" value="MALTOSE ALPHA-D-GLUCOSYLTRANSFERASE"/>
    <property type="match status" value="1"/>
</dbReference>
<dbReference type="EMBL" id="SBLB01000006">
    <property type="protein sequence ID" value="RYC67851.1"/>
    <property type="molecule type" value="Genomic_DNA"/>
</dbReference>
<comment type="caution">
    <text evidence="3">The sequence shown here is derived from an EMBL/GenBank/DDBJ whole genome shotgun (WGS) entry which is preliminary data.</text>
</comment>
<keyword evidence="4" id="KW-1185">Reference proteome</keyword>
<dbReference type="PANTHER" id="PTHR10357">
    <property type="entry name" value="ALPHA-AMYLASE FAMILY MEMBER"/>
    <property type="match status" value="1"/>
</dbReference>
<dbReference type="Pfam" id="PF00128">
    <property type="entry name" value="Alpha-amylase"/>
    <property type="match status" value="1"/>
</dbReference>
<accession>A0A4Q2UJS9</accession>
<name>A0A4Q2UJS9_9BACT</name>
<dbReference type="AlphaFoldDB" id="A0A4Q2UJS9"/>
<evidence type="ECO:0000313" key="3">
    <source>
        <dbReference type="EMBL" id="RYC67851.1"/>
    </source>
</evidence>
<sequence>MSRLRPGAGLLAGVLASLSVRAQPIPVPADFLNEFWYKNSLVYNLDVEVFKDSDNDGIGDVNGLTQQLGYLKNLGVDVIWLSPFQPTPNKDDGYDVSDFYRIDKRLGTERDFQTFMQQASRRDIRVVMALVINHTSNEHPWFKEARRRKDSPYRSWYVWSKERPKDWNKGMVFPGVQTET</sequence>
<protein>
    <recommendedName>
        <fullName evidence="2">Glycosyl hydrolase family 13 catalytic domain-containing protein</fullName>
    </recommendedName>
</protein>
<dbReference type="SMART" id="SM00642">
    <property type="entry name" value="Aamy"/>
    <property type="match status" value="1"/>
</dbReference>
<feature type="signal peptide" evidence="1">
    <location>
        <begin position="1"/>
        <end position="22"/>
    </location>
</feature>
<proteinExistence type="predicted"/>
<keyword evidence="1" id="KW-0732">Signal</keyword>
<reference evidence="3 4" key="1">
    <citation type="submission" date="2019-01" db="EMBL/GenBank/DDBJ databases">
        <title>Spirosoma flava sp. nov., a propanil-degrading bacterium isolated from herbicide-contaminated soil.</title>
        <authorList>
            <person name="Zhang L."/>
            <person name="Jiang J.-D."/>
        </authorList>
    </citation>
    <scope>NUCLEOTIDE SEQUENCE [LARGE SCALE GENOMIC DNA]</scope>
    <source>
        <strain evidence="3 4">TY50</strain>
    </source>
</reference>
<dbReference type="InterPro" id="IPR006047">
    <property type="entry name" value="GH13_cat_dom"/>
</dbReference>